<protein>
    <submittedName>
        <fullName evidence="1">Uncharacterized protein</fullName>
    </submittedName>
</protein>
<evidence type="ECO:0000313" key="2">
    <source>
        <dbReference type="Proteomes" id="UP000276133"/>
    </source>
</evidence>
<name>A0A3M7PB80_BRAPC</name>
<accession>A0A3M7PB80</accession>
<reference evidence="1 2" key="1">
    <citation type="journal article" date="2018" name="Sci. Rep.">
        <title>Genomic signatures of local adaptation to the degree of environmental predictability in rotifers.</title>
        <authorList>
            <person name="Franch-Gras L."/>
            <person name="Hahn C."/>
            <person name="Garcia-Roger E.M."/>
            <person name="Carmona M.J."/>
            <person name="Serra M."/>
            <person name="Gomez A."/>
        </authorList>
    </citation>
    <scope>NUCLEOTIDE SEQUENCE [LARGE SCALE GENOMIC DNA]</scope>
    <source>
        <strain evidence="1">HYR1</strain>
    </source>
</reference>
<dbReference type="Proteomes" id="UP000276133">
    <property type="component" value="Unassembled WGS sequence"/>
</dbReference>
<organism evidence="1 2">
    <name type="scientific">Brachionus plicatilis</name>
    <name type="common">Marine rotifer</name>
    <name type="synonym">Brachionus muelleri</name>
    <dbReference type="NCBI Taxonomy" id="10195"/>
    <lineage>
        <taxon>Eukaryota</taxon>
        <taxon>Metazoa</taxon>
        <taxon>Spiralia</taxon>
        <taxon>Gnathifera</taxon>
        <taxon>Rotifera</taxon>
        <taxon>Eurotatoria</taxon>
        <taxon>Monogononta</taxon>
        <taxon>Pseudotrocha</taxon>
        <taxon>Ploima</taxon>
        <taxon>Brachionidae</taxon>
        <taxon>Brachionus</taxon>
    </lineage>
</organism>
<evidence type="ECO:0000313" key="1">
    <source>
        <dbReference type="EMBL" id="RMZ96355.1"/>
    </source>
</evidence>
<comment type="caution">
    <text evidence="1">The sequence shown here is derived from an EMBL/GenBank/DDBJ whole genome shotgun (WGS) entry which is preliminary data.</text>
</comment>
<keyword evidence="2" id="KW-1185">Reference proteome</keyword>
<dbReference type="EMBL" id="REGN01012279">
    <property type="protein sequence ID" value="RMZ96355.1"/>
    <property type="molecule type" value="Genomic_DNA"/>
</dbReference>
<sequence>MEHVGTSCPVDYLEWKYENRMTISYFQDELGINSALKAKLFHENIMFYDCVSYHRNNRAINSK</sequence>
<proteinExistence type="predicted"/>
<gene>
    <name evidence="1" type="ORF">BpHYR1_010350</name>
</gene>
<dbReference type="AlphaFoldDB" id="A0A3M7PB80"/>